<comment type="caution">
    <text evidence="14">The sequence shown here is derived from an EMBL/GenBank/DDBJ whole genome shotgun (WGS) entry which is preliminary data.</text>
</comment>
<proteinExistence type="inferred from homology"/>
<comment type="function">
    <text evidence="2 12">NAD-binding protein involved in the addition of a carboxymethylaminomethyl (cmnm) group at the wobble position (U34) of certain tRNAs, forming tRNA-cmnm(5)s(2)U34.</text>
</comment>
<evidence type="ECO:0000256" key="4">
    <source>
        <dbReference type="ARBA" id="ARBA00020461"/>
    </source>
</evidence>
<dbReference type="SMART" id="SM01228">
    <property type="entry name" value="GIDA_assoc_3"/>
    <property type="match status" value="1"/>
</dbReference>
<dbReference type="GO" id="GO:0005829">
    <property type="term" value="C:cytosol"/>
    <property type="evidence" value="ECO:0007669"/>
    <property type="project" value="TreeGrafter"/>
</dbReference>
<evidence type="ECO:0000256" key="2">
    <source>
        <dbReference type="ARBA" id="ARBA00003717"/>
    </source>
</evidence>
<dbReference type="HAMAP" id="MF_00129">
    <property type="entry name" value="MnmG_GidA"/>
    <property type="match status" value="1"/>
</dbReference>
<evidence type="ECO:0000256" key="12">
    <source>
        <dbReference type="HAMAP-Rule" id="MF_00129"/>
    </source>
</evidence>
<evidence type="ECO:0000256" key="8">
    <source>
        <dbReference type="ARBA" id="ARBA00022827"/>
    </source>
</evidence>
<dbReference type="PRINTS" id="PR00368">
    <property type="entry name" value="FADPNR"/>
</dbReference>
<dbReference type="GO" id="GO:0002098">
    <property type="term" value="P:tRNA wobble uridine modification"/>
    <property type="evidence" value="ECO:0007669"/>
    <property type="project" value="InterPro"/>
</dbReference>
<keyword evidence="5 12" id="KW-0963">Cytoplasm</keyword>
<keyword evidence="15" id="KW-1185">Reference proteome</keyword>
<dbReference type="FunFam" id="1.10.150.570:FF:000001">
    <property type="entry name" value="tRNA uridine 5-carboxymethylaminomethyl modification enzyme MnmG"/>
    <property type="match status" value="1"/>
</dbReference>
<sequence>MVKARENMFFLAFSDAENVFFTGFGFFVAKIVGDENSKKFGENMQFQEEYDVIVIGAGHAGVEAALAAARMGTKALLLTINLNMVAFMPCNPSVGGSAKGIVVREIDALGGEMGRNIDKTYIQMKMLNTGKGPAVRALRAQADKQLYSDEMKKTIERQENLTLRQGMVEEILTDEAKTKVIGVRTQTGTYYGAKAIIVTTGTALRGEIIIGDLKYSSGPNNSIPSIGLADNLRDLGFEIGRFKTGTPPRVLKSSIDYSKTEIQPGDENPNHFSYLSKDEDYLKDQIPCYLTYTSNATHEILRDNLYRAPLFSGIVKGVGPRYCPSIEDKITRFEDKPRHQLFLEPEGRNTDEIYVGGFSTSMPEDVQFAALKTIPGLENVEMMRTGYAIEYDMIFPHQLRPTLETKLISGLFTAGQTNGTSGYEEAAGQGLVAGMNAALKVLGKPEMILKRSEAYIGVMIDDLVTKGTIEPYRLLTSRAEYRLILRHDNADVRLTAIGREKGLVDDERWRVFQAKMDEFNREMTRLNTEKIKPIPETQEILGMMGFGPIKDAFTAADFLKRPEVHYQDLVKFIGDAPEPIDRTVIDLIETEVTYAGYIKKAMDQVEKMHRLEEKKIPKSMDWDLLDSIATEARQKFKKINPETLGQASRISGVNPADISILMVYLEAH</sequence>
<feature type="domain" description="tRNA uridine 5-carboxymethylaminomethyl modification enzyme C-terminal subdomain" evidence="13">
    <location>
        <begin position="592"/>
        <end position="663"/>
    </location>
</feature>
<dbReference type="InterPro" id="IPR036188">
    <property type="entry name" value="FAD/NAD-bd_sf"/>
</dbReference>
<keyword evidence="9 12" id="KW-0520">NAD</keyword>
<comment type="subcellular location">
    <subcellularLocation>
        <location evidence="12">Cytoplasm</location>
    </subcellularLocation>
</comment>
<keyword evidence="7 12" id="KW-0819">tRNA processing</keyword>
<keyword evidence="6 12" id="KW-0285">Flavoprotein</keyword>
<dbReference type="Proteomes" id="UP000218181">
    <property type="component" value="Unassembled WGS sequence"/>
</dbReference>
<dbReference type="NCBIfam" id="TIGR00136">
    <property type="entry name" value="mnmG_gidA"/>
    <property type="match status" value="1"/>
</dbReference>
<evidence type="ECO:0000256" key="5">
    <source>
        <dbReference type="ARBA" id="ARBA00022490"/>
    </source>
</evidence>
<dbReference type="Gene3D" id="1.10.10.1800">
    <property type="entry name" value="tRNA uridine 5-carboxymethylaminomethyl modification enzyme MnmG/GidA"/>
    <property type="match status" value="1"/>
</dbReference>
<dbReference type="InterPro" id="IPR026904">
    <property type="entry name" value="MnmG_C"/>
</dbReference>
<evidence type="ECO:0000256" key="10">
    <source>
        <dbReference type="ARBA" id="ARBA00025948"/>
    </source>
</evidence>
<gene>
    <name evidence="12" type="primary">mnmG</name>
    <name evidence="12" type="synonym">gidA</name>
    <name evidence="14" type="ORF">RT41_GL001315</name>
</gene>
<dbReference type="Gene3D" id="3.50.50.60">
    <property type="entry name" value="FAD/NAD(P)-binding domain"/>
    <property type="match status" value="2"/>
</dbReference>
<dbReference type="FunFam" id="1.10.10.1800:FF:000001">
    <property type="entry name" value="tRNA uridine 5-carboxymethylaminomethyl modification enzyme MnmG"/>
    <property type="match status" value="1"/>
</dbReference>
<dbReference type="InterPro" id="IPR049312">
    <property type="entry name" value="GIDA_C_N"/>
</dbReference>
<dbReference type="GO" id="GO:0050660">
    <property type="term" value="F:flavin adenine dinucleotide binding"/>
    <property type="evidence" value="ECO:0007669"/>
    <property type="project" value="UniProtKB-UniRule"/>
</dbReference>
<comment type="subunit">
    <text evidence="10 12">Homodimer. Heterotetramer of two MnmE and two MnmG subunits.</text>
</comment>
<dbReference type="Pfam" id="PF13932">
    <property type="entry name" value="SAM_GIDA_C"/>
    <property type="match status" value="1"/>
</dbReference>
<dbReference type="Gene3D" id="1.10.150.570">
    <property type="entry name" value="GidA associated domain, C-terminal subdomain"/>
    <property type="match status" value="1"/>
</dbReference>
<evidence type="ECO:0000256" key="7">
    <source>
        <dbReference type="ARBA" id="ARBA00022694"/>
    </source>
</evidence>
<keyword evidence="8 12" id="KW-0274">FAD</keyword>
<evidence type="ECO:0000256" key="6">
    <source>
        <dbReference type="ARBA" id="ARBA00022630"/>
    </source>
</evidence>
<dbReference type="PROSITE" id="PS01281">
    <property type="entry name" value="GIDA_2"/>
    <property type="match status" value="1"/>
</dbReference>
<dbReference type="FunFam" id="3.50.50.60:FF:000063">
    <property type="entry name" value="tRNA uridine 5-carboxymethylaminomethyl modification enzyme MnmG"/>
    <property type="match status" value="1"/>
</dbReference>
<evidence type="ECO:0000313" key="14">
    <source>
        <dbReference type="EMBL" id="PCS00428.1"/>
    </source>
</evidence>
<evidence type="ECO:0000256" key="9">
    <source>
        <dbReference type="ARBA" id="ARBA00023027"/>
    </source>
</evidence>
<evidence type="ECO:0000256" key="11">
    <source>
        <dbReference type="ARBA" id="ARBA00031800"/>
    </source>
</evidence>
<dbReference type="InterPro" id="IPR002218">
    <property type="entry name" value="MnmG-rel"/>
</dbReference>
<dbReference type="STRING" id="1291764.GCA_001311235_02033"/>
<reference evidence="14 15" key="1">
    <citation type="submission" date="2014-12" db="EMBL/GenBank/DDBJ databases">
        <title>Draft genome sequences of 10 type strains of Lactococcus.</title>
        <authorList>
            <person name="Sun Z."/>
            <person name="Zhong Z."/>
            <person name="Liu W."/>
            <person name="Zhang W."/>
            <person name="Zhang H."/>
        </authorList>
    </citation>
    <scope>NUCLEOTIDE SEQUENCE [LARGE SCALE GENOMIC DNA]</scope>
    <source>
        <strain evidence="14 15">JCM 16395</strain>
    </source>
</reference>
<evidence type="ECO:0000313" key="15">
    <source>
        <dbReference type="Proteomes" id="UP000218181"/>
    </source>
</evidence>
<dbReference type="Pfam" id="PF01134">
    <property type="entry name" value="GIDA"/>
    <property type="match status" value="1"/>
</dbReference>
<dbReference type="SUPFAM" id="SSF51905">
    <property type="entry name" value="FAD/NAD(P)-binding domain"/>
    <property type="match status" value="1"/>
</dbReference>
<dbReference type="InterPro" id="IPR044920">
    <property type="entry name" value="MnmG_C_subdom_sf"/>
</dbReference>
<evidence type="ECO:0000256" key="3">
    <source>
        <dbReference type="ARBA" id="ARBA00007653"/>
    </source>
</evidence>
<feature type="binding site" evidence="12">
    <location>
        <position position="225"/>
    </location>
    <ligand>
        <name>FAD</name>
        <dbReference type="ChEBI" id="CHEBI:57692"/>
    </ligand>
</feature>
<dbReference type="FunFam" id="3.50.50.60:FF:000002">
    <property type="entry name" value="tRNA uridine 5-carboxymethylaminomethyl modification enzyme MnmG"/>
    <property type="match status" value="1"/>
</dbReference>
<comment type="cofactor">
    <cofactor evidence="1 12">
        <name>FAD</name>
        <dbReference type="ChEBI" id="CHEBI:57692"/>
    </cofactor>
</comment>
<dbReference type="GO" id="GO:0030488">
    <property type="term" value="P:tRNA methylation"/>
    <property type="evidence" value="ECO:0007669"/>
    <property type="project" value="TreeGrafter"/>
</dbReference>
<feature type="binding site" evidence="12">
    <location>
        <position position="416"/>
    </location>
    <ligand>
        <name>FAD</name>
        <dbReference type="ChEBI" id="CHEBI:57692"/>
    </ligand>
</feature>
<dbReference type="InterPro" id="IPR047001">
    <property type="entry name" value="MnmG_C_subdom"/>
</dbReference>
<dbReference type="PROSITE" id="PS01280">
    <property type="entry name" value="GIDA_1"/>
    <property type="match status" value="1"/>
</dbReference>
<dbReference type="AlphaFoldDB" id="A0A2A5RMA3"/>
<accession>A0A2A5RMA3</accession>
<dbReference type="PANTHER" id="PTHR11806:SF0">
    <property type="entry name" value="PROTEIN MTO1 HOMOLOG, MITOCHONDRIAL"/>
    <property type="match status" value="1"/>
</dbReference>
<organism evidence="14 15">
    <name type="scientific">Lactococcus fujiensis JCM 16395</name>
    <dbReference type="NCBI Taxonomy" id="1291764"/>
    <lineage>
        <taxon>Bacteria</taxon>
        <taxon>Bacillati</taxon>
        <taxon>Bacillota</taxon>
        <taxon>Bacilli</taxon>
        <taxon>Lactobacillales</taxon>
        <taxon>Streptococcaceae</taxon>
        <taxon>Lactococcus</taxon>
    </lineage>
</organism>
<name>A0A2A5RMA3_9LACT</name>
<dbReference type="EMBL" id="JXJU01000004">
    <property type="protein sequence ID" value="PCS00428.1"/>
    <property type="molecule type" value="Genomic_DNA"/>
</dbReference>
<feature type="binding site" evidence="12">
    <location>
        <begin position="319"/>
        <end position="333"/>
    </location>
    <ligand>
        <name>NAD(+)</name>
        <dbReference type="ChEBI" id="CHEBI:57540"/>
    </ligand>
</feature>
<dbReference type="InterPro" id="IPR020595">
    <property type="entry name" value="MnmG-rel_CS"/>
</dbReference>
<comment type="similarity">
    <text evidence="3 12">Belongs to the MnmG family.</text>
</comment>
<feature type="binding site" evidence="12">
    <location>
        <begin position="56"/>
        <end position="61"/>
    </location>
    <ligand>
        <name>FAD</name>
        <dbReference type="ChEBI" id="CHEBI:57692"/>
    </ligand>
</feature>
<dbReference type="PANTHER" id="PTHR11806">
    <property type="entry name" value="GLUCOSE INHIBITED DIVISION PROTEIN A"/>
    <property type="match status" value="1"/>
</dbReference>
<dbReference type="PRINTS" id="PR00411">
    <property type="entry name" value="PNDRDTASEI"/>
</dbReference>
<dbReference type="InterPro" id="IPR040131">
    <property type="entry name" value="MnmG_N"/>
</dbReference>
<protein>
    <recommendedName>
        <fullName evidence="4 12">tRNA uridine 5-carboxymethylaminomethyl modification enzyme MnmG</fullName>
    </recommendedName>
    <alternativeName>
        <fullName evidence="11 12">Glucose-inhibited division protein A</fullName>
    </alternativeName>
</protein>
<dbReference type="Pfam" id="PF21680">
    <property type="entry name" value="GIDA_C_1st"/>
    <property type="match status" value="1"/>
</dbReference>
<dbReference type="InterPro" id="IPR004416">
    <property type="entry name" value="MnmG"/>
</dbReference>
<evidence type="ECO:0000259" key="13">
    <source>
        <dbReference type="SMART" id="SM01228"/>
    </source>
</evidence>
<feature type="binding site" evidence="12">
    <location>
        <position position="168"/>
    </location>
    <ligand>
        <name>FAD</name>
        <dbReference type="ChEBI" id="CHEBI:57692"/>
    </ligand>
</feature>
<evidence type="ECO:0000256" key="1">
    <source>
        <dbReference type="ARBA" id="ARBA00001974"/>
    </source>
</evidence>